<name>A0ABP7MFG5_9GAMM</name>
<evidence type="ECO:0008006" key="3">
    <source>
        <dbReference type="Google" id="ProtNLM"/>
    </source>
</evidence>
<gene>
    <name evidence="1" type="ORF">GCM10022229_14480</name>
</gene>
<accession>A0ABP7MFG5</accession>
<evidence type="ECO:0000313" key="1">
    <source>
        <dbReference type="EMBL" id="GAA3921848.1"/>
    </source>
</evidence>
<comment type="caution">
    <text evidence="1">The sequence shown here is derived from an EMBL/GenBank/DDBJ whole genome shotgun (WGS) entry which is preliminary data.</text>
</comment>
<sequence length="120" mass="13269">MDHEIQSLEEATLTLDGKPVSVTPADLEQIKGALLQKLGEHPEREDLNSLHEATSSEPCFITEDGVGHIGAWTLREQAGRVVLVRTVQRSKSMLIPIATLSFEEGRWQVLQVDATVVRGR</sequence>
<dbReference type="Proteomes" id="UP001501727">
    <property type="component" value="Unassembled WGS sequence"/>
</dbReference>
<protein>
    <recommendedName>
        <fullName evidence="3">DUF4440 domain-containing protein</fullName>
    </recommendedName>
</protein>
<keyword evidence="2" id="KW-1185">Reference proteome</keyword>
<proteinExistence type="predicted"/>
<evidence type="ECO:0000313" key="2">
    <source>
        <dbReference type="Proteomes" id="UP001501727"/>
    </source>
</evidence>
<reference evidence="2" key="1">
    <citation type="journal article" date="2019" name="Int. J. Syst. Evol. Microbiol.">
        <title>The Global Catalogue of Microorganisms (GCM) 10K type strain sequencing project: providing services to taxonomists for standard genome sequencing and annotation.</title>
        <authorList>
            <consortium name="The Broad Institute Genomics Platform"/>
            <consortium name="The Broad Institute Genome Sequencing Center for Infectious Disease"/>
            <person name="Wu L."/>
            <person name="Ma J."/>
        </authorList>
    </citation>
    <scope>NUCLEOTIDE SEQUENCE [LARGE SCALE GENOMIC DNA]</scope>
    <source>
        <strain evidence="2">JCM 16916</strain>
    </source>
</reference>
<dbReference type="EMBL" id="BAAAZU010000006">
    <property type="protein sequence ID" value="GAA3921848.1"/>
    <property type="molecule type" value="Genomic_DNA"/>
</dbReference>
<organism evidence="1 2">
    <name type="scientific">Luteimonas lutimaris</name>
    <dbReference type="NCBI Taxonomy" id="698645"/>
    <lineage>
        <taxon>Bacteria</taxon>
        <taxon>Pseudomonadati</taxon>
        <taxon>Pseudomonadota</taxon>
        <taxon>Gammaproteobacteria</taxon>
        <taxon>Lysobacterales</taxon>
        <taxon>Lysobacteraceae</taxon>
        <taxon>Luteimonas</taxon>
    </lineage>
</organism>